<accession>A0A6H5GZ01</accession>
<evidence type="ECO:0000313" key="2">
    <source>
        <dbReference type="Proteomes" id="UP000479000"/>
    </source>
</evidence>
<keyword evidence="2" id="KW-1185">Reference proteome</keyword>
<sequence length="451" mass="50167">MISIGSGPEPPQHMSHEVVLVAMMQPFKEKRITQLSLLEASREEWISRHLIDGTIVFSDHRVLPGRELRQKLLPAHEQNRRIHLHQDPRLSRAQRRHPFGPVIRLHQYPRLLEMRVAGTSSDFLTPLKVDDPSELNNAIEQLLSDLPVDQIHPRDADAPVPDEQFAKCAMVSKTLMPPVHVHSSKLGVVSMPMIKKGPRYSRPSVITRAKEKRAVGEESLTAKKIKHETAESPNPMSLGIVELNRSVIKSRDDYMEMELGSNDSLVSGGSIQLARYATSPADSYTATSPTEGYVIATSPIVGTDQLTSYLCDESTDDPSSASSILVDPSTSSSIFHEFIAVDSLGPCQPSISIGFWGRDIDSLEEGVARSHIQLNERMQFQDIQINAIEEDLSTVPVSSDGNHMIRSTFTHLKAEHRKQQQMLKTLKQDHQSLQQGGREQLSVRGAQDIGA</sequence>
<dbReference type="AlphaFoldDB" id="A0A6H5GZ01"/>
<evidence type="ECO:0000313" key="1">
    <source>
        <dbReference type="EMBL" id="CAB0009462.1"/>
    </source>
</evidence>
<gene>
    <name evidence="1" type="ORF">NTEN_LOCUS14603</name>
</gene>
<reference evidence="1 2" key="1">
    <citation type="submission" date="2020-02" db="EMBL/GenBank/DDBJ databases">
        <authorList>
            <person name="Ferguson B K."/>
        </authorList>
    </citation>
    <scope>NUCLEOTIDE SEQUENCE [LARGE SCALE GENOMIC DNA]</scope>
</reference>
<name>A0A6H5GZ01_9HEMI</name>
<dbReference type="Proteomes" id="UP000479000">
    <property type="component" value="Unassembled WGS sequence"/>
</dbReference>
<proteinExistence type="predicted"/>
<dbReference type="OrthoDB" id="7788762at2759"/>
<organism evidence="1 2">
    <name type="scientific">Nesidiocoris tenuis</name>
    <dbReference type="NCBI Taxonomy" id="355587"/>
    <lineage>
        <taxon>Eukaryota</taxon>
        <taxon>Metazoa</taxon>
        <taxon>Ecdysozoa</taxon>
        <taxon>Arthropoda</taxon>
        <taxon>Hexapoda</taxon>
        <taxon>Insecta</taxon>
        <taxon>Pterygota</taxon>
        <taxon>Neoptera</taxon>
        <taxon>Paraneoptera</taxon>
        <taxon>Hemiptera</taxon>
        <taxon>Heteroptera</taxon>
        <taxon>Panheteroptera</taxon>
        <taxon>Cimicomorpha</taxon>
        <taxon>Miridae</taxon>
        <taxon>Dicyphina</taxon>
        <taxon>Nesidiocoris</taxon>
    </lineage>
</organism>
<protein>
    <submittedName>
        <fullName evidence="1">Uncharacterized protein</fullName>
    </submittedName>
</protein>
<dbReference type="EMBL" id="CADCXU010021814">
    <property type="protein sequence ID" value="CAB0009462.1"/>
    <property type="molecule type" value="Genomic_DNA"/>
</dbReference>